<evidence type="ECO:0000256" key="4">
    <source>
        <dbReference type="PROSITE-ProRule" id="PRU00027"/>
    </source>
</evidence>
<evidence type="ECO:0000313" key="7">
    <source>
        <dbReference type="Proteomes" id="UP001566132"/>
    </source>
</evidence>
<evidence type="ECO:0000256" key="2">
    <source>
        <dbReference type="ARBA" id="ARBA00022771"/>
    </source>
</evidence>
<keyword evidence="7" id="KW-1185">Reference proteome</keyword>
<evidence type="ECO:0000256" key="3">
    <source>
        <dbReference type="ARBA" id="ARBA00022833"/>
    </source>
</evidence>
<dbReference type="SMART" id="SM00614">
    <property type="entry name" value="ZnF_BED"/>
    <property type="match status" value="1"/>
</dbReference>
<keyword evidence="2 4" id="KW-0863">Zinc-finger</keyword>
<evidence type="ECO:0000259" key="5">
    <source>
        <dbReference type="PROSITE" id="PS50808"/>
    </source>
</evidence>
<dbReference type="InterPro" id="IPR003656">
    <property type="entry name" value="Znf_BED"/>
</dbReference>
<dbReference type="EMBL" id="JBDJPC010000008">
    <property type="protein sequence ID" value="KAL1492450.1"/>
    <property type="molecule type" value="Genomic_DNA"/>
</dbReference>
<comment type="caution">
    <text evidence="6">The sequence shown here is derived from an EMBL/GenBank/DDBJ whole genome shotgun (WGS) entry which is preliminary data.</text>
</comment>
<feature type="domain" description="BED-type" evidence="5">
    <location>
        <begin position="2"/>
        <end position="52"/>
    </location>
</feature>
<keyword evidence="1" id="KW-0479">Metal-binding</keyword>
<dbReference type="PROSITE" id="PS50808">
    <property type="entry name" value="ZF_BED"/>
    <property type="match status" value="1"/>
</dbReference>
<sequence>MAPRSYIWQFFAKQSKDVAECCICFKKLKTSGNTSNLANHLKQKHNDLYIDDNNNSDPKNKKRKIINDLHEKTSSSKVSTARKENAIEIINNEKTTRSSTATSVLNINNTNKDDSITINQQENDSKPPMRQPTITKIVKGVTSYSGSIMLIITFVDIVTTRSVTTQPGVVFAGFFYSTTIKHRGL</sequence>
<evidence type="ECO:0000313" key="6">
    <source>
        <dbReference type="EMBL" id="KAL1492450.1"/>
    </source>
</evidence>
<keyword evidence="3" id="KW-0862">Zinc</keyword>
<gene>
    <name evidence="6" type="ORF">ABEB36_010702</name>
</gene>
<organism evidence="6 7">
    <name type="scientific">Hypothenemus hampei</name>
    <name type="common">Coffee berry borer</name>
    <dbReference type="NCBI Taxonomy" id="57062"/>
    <lineage>
        <taxon>Eukaryota</taxon>
        <taxon>Metazoa</taxon>
        <taxon>Ecdysozoa</taxon>
        <taxon>Arthropoda</taxon>
        <taxon>Hexapoda</taxon>
        <taxon>Insecta</taxon>
        <taxon>Pterygota</taxon>
        <taxon>Neoptera</taxon>
        <taxon>Endopterygota</taxon>
        <taxon>Coleoptera</taxon>
        <taxon>Polyphaga</taxon>
        <taxon>Cucujiformia</taxon>
        <taxon>Curculionidae</taxon>
        <taxon>Scolytinae</taxon>
        <taxon>Hypothenemus</taxon>
    </lineage>
</organism>
<reference evidence="6 7" key="1">
    <citation type="submission" date="2024-05" db="EMBL/GenBank/DDBJ databases">
        <title>Genetic variation in Jamaican populations of the coffee berry borer (Hypothenemus hampei).</title>
        <authorList>
            <person name="Errbii M."/>
            <person name="Myrie A."/>
        </authorList>
    </citation>
    <scope>NUCLEOTIDE SEQUENCE [LARGE SCALE GENOMIC DNA]</scope>
    <source>
        <strain evidence="6">JA-Hopewell-2020-01-JO</strain>
        <tissue evidence="6">Whole body</tissue>
    </source>
</reference>
<dbReference type="Proteomes" id="UP001566132">
    <property type="component" value="Unassembled WGS sequence"/>
</dbReference>
<protein>
    <recommendedName>
        <fullName evidence="5">BED-type domain-containing protein</fullName>
    </recommendedName>
</protein>
<dbReference type="InterPro" id="IPR036236">
    <property type="entry name" value="Znf_C2H2_sf"/>
</dbReference>
<dbReference type="SUPFAM" id="SSF57667">
    <property type="entry name" value="beta-beta-alpha zinc fingers"/>
    <property type="match status" value="1"/>
</dbReference>
<dbReference type="GO" id="GO:0008270">
    <property type="term" value="F:zinc ion binding"/>
    <property type="evidence" value="ECO:0007669"/>
    <property type="project" value="UniProtKB-KW"/>
</dbReference>
<name>A0ABD1ECV9_HYPHA</name>
<accession>A0ABD1ECV9</accession>
<evidence type="ECO:0000256" key="1">
    <source>
        <dbReference type="ARBA" id="ARBA00022723"/>
    </source>
</evidence>
<dbReference type="Pfam" id="PF02892">
    <property type="entry name" value="zf-BED"/>
    <property type="match status" value="1"/>
</dbReference>
<proteinExistence type="predicted"/>
<dbReference type="AlphaFoldDB" id="A0ABD1ECV9"/>